<sequence>MNIRYQDEDDEDMIDDDDDDEVIDNGKEEHVLSQRLSQLITTSTSGPVYLLTTNTSFRDMIEKQAWW</sequence>
<dbReference type="EMBL" id="CAJOBC010158949">
    <property type="protein sequence ID" value="CAF4692996.1"/>
    <property type="molecule type" value="Genomic_DNA"/>
</dbReference>
<dbReference type="EMBL" id="CAJNOQ010068223">
    <property type="protein sequence ID" value="CAF1683064.1"/>
    <property type="molecule type" value="Genomic_DNA"/>
</dbReference>
<evidence type="ECO:0000313" key="2">
    <source>
        <dbReference type="EMBL" id="CAF4692996.1"/>
    </source>
</evidence>
<dbReference type="AlphaFoldDB" id="A0A816H998"/>
<proteinExistence type="predicted"/>
<gene>
    <name evidence="1" type="ORF">GPM918_LOCUS46658</name>
    <name evidence="2" type="ORF">SRO942_LOCUS51271</name>
</gene>
<accession>A0A816H998</accession>
<comment type="caution">
    <text evidence="1">The sequence shown here is derived from an EMBL/GenBank/DDBJ whole genome shotgun (WGS) entry which is preliminary data.</text>
</comment>
<dbReference type="Proteomes" id="UP000663829">
    <property type="component" value="Unassembled WGS sequence"/>
</dbReference>
<evidence type="ECO:0000313" key="3">
    <source>
        <dbReference type="Proteomes" id="UP000663829"/>
    </source>
</evidence>
<keyword evidence="3" id="KW-1185">Reference proteome</keyword>
<evidence type="ECO:0000313" key="1">
    <source>
        <dbReference type="EMBL" id="CAF1683064.1"/>
    </source>
</evidence>
<protein>
    <submittedName>
        <fullName evidence="1">Uncharacterized protein</fullName>
    </submittedName>
</protein>
<dbReference type="Proteomes" id="UP000681722">
    <property type="component" value="Unassembled WGS sequence"/>
</dbReference>
<feature type="non-terminal residue" evidence="1">
    <location>
        <position position="67"/>
    </location>
</feature>
<reference evidence="1" key="1">
    <citation type="submission" date="2021-02" db="EMBL/GenBank/DDBJ databases">
        <authorList>
            <person name="Nowell W R."/>
        </authorList>
    </citation>
    <scope>NUCLEOTIDE SEQUENCE</scope>
</reference>
<organism evidence="1 3">
    <name type="scientific">Didymodactylos carnosus</name>
    <dbReference type="NCBI Taxonomy" id="1234261"/>
    <lineage>
        <taxon>Eukaryota</taxon>
        <taxon>Metazoa</taxon>
        <taxon>Spiralia</taxon>
        <taxon>Gnathifera</taxon>
        <taxon>Rotifera</taxon>
        <taxon>Eurotatoria</taxon>
        <taxon>Bdelloidea</taxon>
        <taxon>Philodinida</taxon>
        <taxon>Philodinidae</taxon>
        <taxon>Didymodactylos</taxon>
    </lineage>
</organism>
<name>A0A816H998_9BILA</name>